<name>A0AAD7S812_9TELE</name>
<organism evidence="2 3">
    <name type="scientific">Aldrovandia affinis</name>
    <dbReference type="NCBI Taxonomy" id="143900"/>
    <lineage>
        <taxon>Eukaryota</taxon>
        <taxon>Metazoa</taxon>
        <taxon>Chordata</taxon>
        <taxon>Craniata</taxon>
        <taxon>Vertebrata</taxon>
        <taxon>Euteleostomi</taxon>
        <taxon>Actinopterygii</taxon>
        <taxon>Neopterygii</taxon>
        <taxon>Teleostei</taxon>
        <taxon>Notacanthiformes</taxon>
        <taxon>Halosauridae</taxon>
        <taxon>Aldrovandia</taxon>
    </lineage>
</organism>
<evidence type="ECO:0000256" key="1">
    <source>
        <dbReference type="SAM" id="MobiDB-lite"/>
    </source>
</evidence>
<evidence type="ECO:0000313" key="2">
    <source>
        <dbReference type="EMBL" id="KAJ8397674.1"/>
    </source>
</evidence>
<evidence type="ECO:0000313" key="3">
    <source>
        <dbReference type="Proteomes" id="UP001221898"/>
    </source>
</evidence>
<dbReference type="EMBL" id="JAINUG010000096">
    <property type="protein sequence ID" value="KAJ8397674.1"/>
    <property type="molecule type" value="Genomic_DNA"/>
</dbReference>
<gene>
    <name evidence="2" type="ORF">AAFF_G00436730</name>
</gene>
<reference evidence="2" key="1">
    <citation type="journal article" date="2023" name="Science">
        <title>Genome structures resolve the early diversification of teleost fishes.</title>
        <authorList>
            <person name="Parey E."/>
            <person name="Louis A."/>
            <person name="Montfort J."/>
            <person name="Bouchez O."/>
            <person name="Roques C."/>
            <person name="Iampietro C."/>
            <person name="Lluch J."/>
            <person name="Castinel A."/>
            <person name="Donnadieu C."/>
            <person name="Desvignes T."/>
            <person name="Floi Bucao C."/>
            <person name="Jouanno E."/>
            <person name="Wen M."/>
            <person name="Mejri S."/>
            <person name="Dirks R."/>
            <person name="Jansen H."/>
            <person name="Henkel C."/>
            <person name="Chen W.J."/>
            <person name="Zahm M."/>
            <person name="Cabau C."/>
            <person name="Klopp C."/>
            <person name="Thompson A.W."/>
            <person name="Robinson-Rechavi M."/>
            <person name="Braasch I."/>
            <person name="Lecointre G."/>
            <person name="Bobe J."/>
            <person name="Postlethwait J.H."/>
            <person name="Berthelot C."/>
            <person name="Roest Crollius H."/>
            <person name="Guiguen Y."/>
        </authorList>
    </citation>
    <scope>NUCLEOTIDE SEQUENCE</scope>
    <source>
        <strain evidence="2">NC1722</strain>
    </source>
</reference>
<accession>A0AAD7S812</accession>
<protein>
    <submittedName>
        <fullName evidence="2">Uncharacterized protein</fullName>
    </submittedName>
</protein>
<proteinExistence type="predicted"/>
<comment type="caution">
    <text evidence="2">The sequence shown here is derived from an EMBL/GenBank/DDBJ whole genome shotgun (WGS) entry which is preliminary data.</text>
</comment>
<sequence length="118" mass="12483">MVPLLTADVLPQSSRAVFGGADGDPRFGGVPAAQVHQHGSVTCSGRPACIRGPQIRAGTGAARRSAQGTAAPTPRHFLAAINYSCRDWRRGKREKKKNGSRPSHYDPSARAGDRHVSA</sequence>
<dbReference type="Proteomes" id="UP001221898">
    <property type="component" value="Unassembled WGS sequence"/>
</dbReference>
<feature type="compositionally biased region" description="Basic residues" evidence="1">
    <location>
        <begin position="89"/>
        <end position="99"/>
    </location>
</feature>
<feature type="region of interest" description="Disordered" evidence="1">
    <location>
        <begin position="88"/>
        <end position="118"/>
    </location>
</feature>
<dbReference type="AlphaFoldDB" id="A0AAD7S812"/>
<keyword evidence="3" id="KW-1185">Reference proteome</keyword>